<sequence>MSLRSDPAPVLSSQIHPIEQSSAPYYWGIDIGGTGIKLGLVDEQGYTVAYEKIPTREGEGAPAAMRRIADVVVEVESRLDVVGQVPHIGLGAPGPMDLDQGLLVAPPQLPSWWGFAIVESLTELLGRPISFLNDANAAAFGEFWIGTGRDSKSMILLTLGTGVGGGIIVDGELVNGVNSFGSECGHILVDPSPTARLCVWGGGRGQLEAYASASAVVDRTRERLTEGAESSLGGLLGGSNTELTAKKVYDAASEGDAVALEIVDETAKWLGIGITSLVHALDPGVVTLGGAMNFGGSGCPIGERFLSGIVEEFKSRTFENVFDGTSIAFANLGADAGYLGLAGYARKQAMKQS</sequence>
<dbReference type="EMBL" id="CP037423">
    <property type="protein sequence ID" value="QDV41554.1"/>
    <property type="molecule type" value="Genomic_DNA"/>
</dbReference>
<dbReference type="PANTHER" id="PTHR18964:SF149">
    <property type="entry name" value="BIFUNCTIONAL UDP-N-ACETYLGLUCOSAMINE 2-EPIMERASE_N-ACETYLMANNOSAMINE KINASE"/>
    <property type="match status" value="1"/>
</dbReference>
<evidence type="ECO:0000313" key="3">
    <source>
        <dbReference type="Proteomes" id="UP000319004"/>
    </source>
</evidence>
<dbReference type="AlphaFoldDB" id="A0A518HL31"/>
<dbReference type="Pfam" id="PF00480">
    <property type="entry name" value="ROK"/>
    <property type="match status" value="1"/>
</dbReference>
<keyword evidence="2" id="KW-0418">Kinase</keyword>
<proteinExistence type="inferred from homology"/>
<dbReference type="RefSeq" id="WP_145385262.1">
    <property type="nucleotide sequence ID" value="NZ_CP037423.1"/>
</dbReference>
<dbReference type="InterPro" id="IPR000600">
    <property type="entry name" value="ROK"/>
</dbReference>
<keyword evidence="2" id="KW-0808">Transferase</keyword>
<organism evidence="2 3">
    <name type="scientific">Stieleria neptunia</name>
    <dbReference type="NCBI Taxonomy" id="2527979"/>
    <lineage>
        <taxon>Bacteria</taxon>
        <taxon>Pseudomonadati</taxon>
        <taxon>Planctomycetota</taxon>
        <taxon>Planctomycetia</taxon>
        <taxon>Pirellulales</taxon>
        <taxon>Pirellulaceae</taxon>
        <taxon>Stieleria</taxon>
    </lineage>
</organism>
<reference evidence="2 3" key="1">
    <citation type="submission" date="2019-03" db="EMBL/GenBank/DDBJ databases">
        <title>Deep-cultivation of Planctomycetes and their phenomic and genomic characterization uncovers novel biology.</title>
        <authorList>
            <person name="Wiegand S."/>
            <person name="Jogler M."/>
            <person name="Boedeker C."/>
            <person name="Pinto D."/>
            <person name="Vollmers J."/>
            <person name="Rivas-Marin E."/>
            <person name="Kohn T."/>
            <person name="Peeters S.H."/>
            <person name="Heuer A."/>
            <person name="Rast P."/>
            <person name="Oberbeckmann S."/>
            <person name="Bunk B."/>
            <person name="Jeske O."/>
            <person name="Meyerdierks A."/>
            <person name="Storesund J.E."/>
            <person name="Kallscheuer N."/>
            <person name="Luecker S."/>
            <person name="Lage O.M."/>
            <person name="Pohl T."/>
            <person name="Merkel B.J."/>
            <person name="Hornburger P."/>
            <person name="Mueller R.-W."/>
            <person name="Bruemmer F."/>
            <person name="Labrenz M."/>
            <person name="Spormann A.M."/>
            <person name="Op den Camp H."/>
            <person name="Overmann J."/>
            <person name="Amann R."/>
            <person name="Jetten M.S.M."/>
            <person name="Mascher T."/>
            <person name="Medema M.H."/>
            <person name="Devos D.P."/>
            <person name="Kaster A.-K."/>
            <person name="Ovreas L."/>
            <person name="Rohde M."/>
            <person name="Galperin M.Y."/>
            <person name="Jogler C."/>
        </authorList>
    </citation>
    <scope>NUCLEOTIDE SEQUENCE [LARGE SCALE GENOMIC DNA]</scope>
    <source>
        <strain evidence="2 3">Enr13</strain>
    </source>
</reference>
<dbReference type="SUPFAM" id="SSF53067">
    <property type="entry name" value="Actin-like ATPase domain"/>
    <property type="match status" value="1"/>
</dbReference>
<name>A0A518HL31_9BACT</name>
<protein>
    <submittedName>
        <fullName evidence="2">Glucokinase</fullName>
        <ecNumber evidence="2">2.7.1.2</ecNumber>
    </submittedName>
</protein>
<dbReference type="Gene3D" id="3.30.420.40">
    <property type="match status" value="2"/>
</dbReference>
<dbReference type="Proteomes" id="UP000319004">
    <property type="component" value="Chromosome"/>
</dbReference>
<evidence type="ECO:0000256" key="1">
    <source>
        <dbReference type="ARBA" id="ARBA00006479"/>
    </source>
</evidence>
<comment type="similarity">
    <text evidence="1">Belongs to the ROK (NagC/XylR) family.</text>
</comment>
<keyword evidence="3" id="KW-1185">Reference proteome</keyword>
<dbReference type="GO" id="GO:0004340">
    <property type="term" value="F:glucokinase activity"/>
    <property type="evidence" value="ECO:0007669"/>
    <property type="project" value="UniProtKB-EC"/>
</dbReference>
<accession>A0A518HL31</accession>
<evidence type="ECO:0000313" key="2">
    <source>
        <dbReference type="EMBL" id="QDV41554.1"/>
    </source>
</evidence>
<dbReference type="PANTHER" id="PTHR18964">
    <property type="entry name" value="ROK (REPRESSOR, ORF, KINASE) FAMILY"/>
    <property type="match status" value="1"/>
</dbReference>
<dbReference type="KEGG" id="snep:Enr13x_13970"/>
<dbReference type="InterPro" id="IPR043129">
    <property type="entry name" value="ATPase_NBD"/>
</dbReference>
<dbReference type="EC" id="2.7.1.2" evidence="2"/>
<dbReference type="OrthoDB" id="9795247at2"/>
<gene>
    <name evidence="2" type="primary">glcK_2</name>
    <name evidence="2" type="ORF">Enr13x_13970</name>
</gene>